<keyword evidence="5" id="KW-0808">Transferase</keyword>
<feature type="domain" description="Nucleotidyl transferase" evidence="3">
    <location>
        <begin position="8"/>
        <end position="230"/>
    </location>
</feature>
<comment type="similarity">
    <text evidence="1">Belongs to the bacterial/plant glucose-1-phosphate adenylyltransferase family.</text>
</comment>
<dbReference type="SUPFAM" id="SSF51161">
    <property type="entry name" value="Trimeric LpxA-like enzymes"/>
    <property type="match status" value="1"/>
</dbReference>
<organism evidence="5 6">
    <name type="scientific">Candidatus Ornithomonoglobus merdipullorum</name>
    <dbReference type="NCBI Taxonomy" id="2840895"/>
    <lineage>
        <taxon>Bacteria</taxon>
        <taxon>Bacillati</taxon>
        <taxon>Bacillota</taxon>
        <taxon>Clostridia</taxon>
        <taxon>Candidatus Ornithomonoglobus</taxon>
    </lineage>
</organism>
<dbReference type="InterPro" id="IPR011004">
    <property type="entry name" value="Trimer_LpxA-like_sf"/>
</dbReference>
<dbReference type="NCBIfam" id="TIGR02092">
    <property type="entry name" value="glgD"/>
    <property type="match status" value="1"/>
</dbReference>
<dbReference type="InterPro" id="IPR005835">
    <property type="entry name" value="NTP_transferase_dom"/>
</dbReference>
<dbReference type="PANTHER" id="PTHR43523:SF6">
    <property type="entry name" value="GLYCOGEN BIOSYNTHESIS PROTEIN GLGD"/>
    <property type="match status" value="1"/>
</dbReference>
<dbReference type="SUPFAM" id="SSF53448">
    <property type="entry name" value="Nucleotide-diphospho-sugar transferases"/>
    <property type="match status" value="1"/>
</dbReference>
<dbReference type="InterPro" id="IPR029044">
    <property type="entry name" value="Nucleotide-diphossugar_trans"/>
</dbReference>
<dbReference type="InterPro" id="IPR056818">
    <property type="entry name" value="GlmU/GlgC-like_hexapep"/>
</dbReference>
<keyword evidence="2" id="KW-0320">Glycogen biosynthesis</keyword>
<dbReference type="EMBL" id="DVNB01000040">
    <property type="protein sequence ID" value="HIU56913.1"/>
    <property type="molecule type" value="Genomic_DNA"/>
</dbReference>
<dbReference type="Pfam" id="PF24894">
    <property type="entry name" value="Hexapep_GlmU"/>
    <property type="match status" value="1"/>
</dbReference>
<evidence type="ECO:0000313" key="5">
    <source>
        <dbReference type="EMBL" id="HIU56913.1"/>
    </source>
</evidence>
<dbReference type="InterPro" id="IPR011832">
    <property type="entry name" value="GlgDAde_trans"/>
</dbReference>
<dbReference type="AlphaFoldDB" id="A0A9D1MB94"/>
<gene>
    <name evidence="5" type="primary">glgD</name>
    <name evidence="5" type="ORF">IAA61_03745</name>
</gene>
<dbReference type="PANTHER" id="PTHR43523">
    <property type="entry name" value="GLUCOSE-1-PHOSPHATE ADENYLYLTRANSFERASE-RELATED"/>
    <property type="match status" value="1"/>
</dbReference>
<dbReference type="EC" id="2.7.7.27" evidence="5"/>
<keyword evidence="5" id="KW-0548">Nucleotidyltransferase</keyword>
<name>A0A9D1MB94_9FIRM</name>
<feature type="domain" description="Glucose-1-phosphate adenylyltransferase/Bifunctional protein GlmU-like C-terminal hexapeptide" evidence="4">
    <location>
        <begin position="285"/>
        <end position="358"/>
    </location>
</feature>
<evidence type="ECO:0000256" key="1">
    <source>
        <dbReference type="ARBA" id="ARBA00010443"/>
    </source>
</evidence>
<dbReference type="Proteomes" id="UP000824109">
    <property type="component" value="Unassembled WGS sequence"/>
</dbReference>
<reference evidence="5" key="2">
    <citation type="journal article" date="2021" name="PeerJ">
        <title>Extensive microbial diversity within the chicken gut microbiome revealed by metagenomics and culture.</title>
        <authorList>
            <person name="Gilroy R."/>
            <person name="Ravi A."/>
            <person name="Getino M."/>
            <person name="Pursley I."/>
            <person name="Horton D.L."/>
            <person name="Alikhan N.F."/>
            <person name="Baker D."/>
            <person name="Gharbi K."/>
            <person name="Hall N."/>
            <person name="Watson M."/>
            <person name="Adriaenssens E.M."/>
            <person name="Foster-Nyarko E."/>
            <person name="Jarju S."/>
            <person name="Secka A."/>
            <person name="Antonio M."/>
            <person name="Oren A."/>
            <person name="Chaudhuri R.R."/>
            <person name="La Ragione R."/>
            <person name="Hildebrand F."/>
            <person name="Pallen M.J."/>
        </authorList>
    </citation>
    <scope>NUCLEOTIDE SEQUENCE</scope>
    <source>
        <strain evidence="5">USAMLcec3-3695</strain>
    </source>
</reference>
<accession>A0A9D1MB94</accession>
<comment type="caution">
    <text evidence="5">The sequence shown here is derived from an EMBL/GenBank/DDBJ whole genome shotgun (WGS) entry which is preliminary data.</text>
</comment>
<dbReference type="CDD" id="cd02508">
    <property type="entry name" value="ADP_Glucose_PP"/>
    <property type="match status" value="1"/>
</dbReference>
<proteinExistence type="inferred from homology"/>
<evidence type="ECO:0000259" key="3">
    <source>
        <dbReference type="Pfam" id="PF00483"/>
    </source>
</evidence>
<dbReference type="GO" id="GO:0008878">
    <property type="term" value="F:glucose-1-phosphate adenylyltransferase activity"/>
    <property type="evidence" value="ECO:0007669"/>
    <property type="project" value="UniProtKB-EC"/>
</dbReference>
<dbReference type="InterPro" id="IPR011831">
    <property type="entry name" value="ADP-Glc_PPase"/>
</dbReference>
<evidence type="ECO:0000259" key="4">
    <source>
        <dbReference type="Pfam" id="PF24894"/>
    </source>
</evidence>
<sequence>MRHDTMGIILTGDEKIAPLTDIRANSAVPIAGRYRIIDFVLSNMVNAGIVNVGVATESNYSSLMDHIRSGKPWDLDRKKQGLNILPPNLEKQQFGLIKGNIDLLAGISDYIHRSNQTYVILSLGNMVYNMDFNAVLDAHIEKQADITAVYKNLKGVPESDLTHYTLLELDEENRVKDVEVQPYYPKTTNASMEIYVMEKALLESIVDECSARGDVDFVKDAIIKKMGGMRIFGYEFEGKCYKIDSMKSYYKTSMDFLNADYRKELFNPERPIYTKTKDQSPTKYGDEAVCTNSFISDGCVIEGTVINSILSRGVKIAKGAVVQNSIIMQDSVIEEGVELNHVVFDKEVCITSGRKLIGQESYPLAIAKGTKI</sequence>
<dbReference type="CDD" id="cd04651">
    <property type="entry name" value="LbH_G1P_AT_C"/>
    <property type="match status" value="1"/>
</dbReference>
<dbReference type="Pfam" id="PF00483">
    <property type="entry name" value="NTP_transferase"/>
    <property type="match status" value="1"/>
</dbReference>
<dbReference type="GO" id="GO:0005978">
    <property type="term" value="P:glycogen biosynthetic process"/>
    <property type="evidence" value="ECO:0007669"/>
    <property type="project" value="UniProtKB-KW"/>
</dbReference>
<reference evidence="5" key="1">
    <citation type="submission" date="2020-10" db="EMBL/GenBank/DDBJ databases">
        <authorList>
            <person name="Gilroy R."/>
        </authorList>
    </citation>
    <scope>NUCLEOTIDE SEQUENCE</scope>
    <source>
        <strain evidence="5">USAMLcec3-3695</strain>
    </source>
</reference>
<dbReference type="Gene3D" id="3.90.550.10">
    <property type="entry name" value="Spore Coat Polysaccharide Biosynthesis Protein SpsA, Chain A"/>
    <property type="match status" value="1"/>
</dbReference>
<evidence type="ECO:0000256" key="2">
    <source>
        <dbReference type="ARBA" id="ARBA00023056"/>
    </source>
</evidence>
<protein>
    <submittedName>
        <fullName evidence="5">Glucose-1-phosphate adenylyltransferase subunit GlgD</fullName>
        <ecNumber evidence="5">2.7.7.27</ecNumber>
    </submittedName>
</protein>
<evidence type="ECO:0000313" key="6">
    <source>
        <dbReference type="Proteomes" id="UP000824109"/>
    </source>
</evidence>
<dbReference type="Gene3D" id="2.160.10.10">
    <property type="entry name" value="Hexapeptide repeat proteins"/>
    <property type="match status" value="1"/>
</dbReference>